<dbReference type="PhylomeDB" id="E9HIY6"/>
<sequence>MIHEINSLHCRPLLVKFMTTIYISFLDSSFGLDCQADGVVQISNTQHSHSNMQLLSQAGQLDEDDPPNQQPQLPANIFSSISSNTNRSTSVNAKPGRGRLTGSETGSRRGNRGSQIRAVPVSGEGVTRNSYSTTAYCYQSMYYALKPNSNPPEYYLISKGKLPSQYSTTIELQ</sequence>
<feature type="region of interest" description="Disordered" evidence="1">
    <location>
        <begin position="59"/>
        <end position="114"/>
    </location>
</feature>
<proteinExistence type="predicted"/>
<evidence type="ECO:0000313" key="3">
    <source>
        <dbReference type="Proteomes" id="UP000000305"/>
    </source>
</evidence>
<name>E9HIY6_DAPPU</name>
<reference evidence="2 3" key="1">
    <citation type="journal article" date="2011" name="Science">
        <title>The ecoresponsive genome of Daphnia pulex.</title>
        <authorList>
            <person name="Colbourne J.K."/>
            <person name="Pfrender M.E."/>
            <person name="Gilbert D."/>
            <person name="Thomas W.K."/>
            <person name="Tucker A."/>
            <person name="Oakley T.H."/>
            <person name="Tokishita S."/>
            <person name="Aerts A."/>
            <person name="Arnold G.J."/>
            <person name="Basu M.K."/>
            <person name="Bauer D.J."/>
            <person name="Caceres C.E."/>
            <person name="Carmel L."/>
            <person name="Casola C."/>
            <person name="Choi J.H."/>
            <person name="Detter J.C."/>
            <person name="Dong Q."/>
            <person name="Dusheyko S."/>
            <person name="Eads B.D."/>
            <person name="Frohlich T."/>
            <person name="Geiler-Samerotte K.A."/>
            <person name="Gerlach D."/>
            <person name="Hatcher P."/>
            <person name="Jogdeo S."/>
            <person name="Krijgsveld J."/>
            <person name="Kriventseva E.V."/>
            <person name="Kultz D."/>
            <person name="Laforsch C."/>
            <person name="Lindquist E."/>
            <person name="Lopez J."/>
            <person name="Manak J.R."/>
            <person name="Muller J."/>
            <person name="Pangilinan J."/>
            <person name="Patwardhan R.P."/>
            <person name="Pitluck S."/>
            <person name="Pritham E.J."/>
            <person name="Rechtsteiner A."/>
            <person name="Rho M."/>
            <person name="Rogozin I.B."/>
            <person name="Sakarya O."/>
            <person name="Salamov A."/>
            <person name="Schaack S."/>
            <person name="Shapiro H."/>
            <person name="Shiga Y."/>
            <person name="Skalitzky C."/>
            <person name="Smith Z."/>
            <person name="Souvorov A."/>
            <person name="Sung W."/>
            <person name="Tang Z."/>
            <person name="Tsuchiya D."/>
            <person name="Tu H."/>
            <person name="Vos H."/>
            <person name="Wang M."/>
            <person name="Wolf Y.I."/>
            <person name="Yamagata H."/>
            <person name="Yamada T."/>
            <person name="Ye Y."/>
            <person name="Shaw J.R."/>
            <person name="Andrews J."/>
            <person name="Crease T.J."/>
            <person name="Tang H."/>
            <person name="Lucas S.M."/>
            <person name="Robertson H.M."/>
            <person name="Bork P."/>
            <person name="Koonin E.V."/>
            <person name="Zdobnov E.M."/>
            <person name="Grigoriev I.V."/>
            <person name="Lynch M."/>
            <person name="Boore J.L."/>
        </authorList>
    </citation>
    <scope>NUCLEOTIDE SEQUENCE [LARGE SCALE GENOMIC DNA]</scope>
</reference>
<dbReference type="Proteomes" id="UP000000305">
    <property type="component" value="Unassembled WGS sequence"/>
</dbReference>
<organism evidence="2 3">
    <name type="scientific">Daphnia pulex</name>
    <name type="common">Water flea</name>
    <dbReference type="NCBI Taxonomy" id="6669"/>
    <lineage>
        <taxon>Eukaryota</taxon>
        <taxon>Metazoa</taxon>
        <taxon>Ecdysozoa</taxon>
        <taxon>Arthropoda</taxon>
        <taxon>Crustacea</taxon>
        <taxon>Branchiopoda</taxon>
        <taxon>Diplostraca</taxon>
        <taxon>Cladocera</taxon>
        <taxon>Anomopoda</taxon>
        <taxon>Daphniidae</taxon>
        <taxon>Daphnia</taxon>
    </lineage>
</organism>
<dbReference type="EMBL" id="GL732658">
    <property type="protein sequence ID" value="EFX68308.1"/>
    <property type="molecule type" value="Genomic_DNA"/>
</dbReference>
<evidence type="ECO:0000313" key="2">
    <source>
        <dbReference type="EMBL" id="EFX68308.1"/>
    </source>
</evidence>
<gene>
    <name evidence="2" type="ORF">DAPPUDRAFT_228978</name>
</gene>
<dbReference type="HOGENOM" id="CLU_1665084_0_0_1"/>
<accession>E9HIY6</accession>
<dbReference type="KEGG" id="dpx:DAPPUDRAFT_228978"/>
<keyword evidence="3" id="KW-1185">Reference proteome</keyword>
<evidence type="ECO:0000256" key="1">
    <source>
        <dbReference type="SAM" id="MobiDB-lite"/>
    </source>
</evidence>
<feature type="compositionally biased region" description="Low complexity" evidence="1">
    <location>
        <begin position="76"/>
        <end position="92"/>
    </location>
</feature>
<protein>
    <submittedName>
        <fullName evidence="2">Uncharacterized protein</fullName>
    </submittedName>
</protein>
<dbReference type="InParanoid" id="E9HIY6"/>
<dbReference type="AlphaFoldDB" id="E9HIY6"/>